<dbReference type="EMBL" id="GIFC01003938">
    <property type="protein sequence ID" value="MXU86021.1"/>
    <property type="molecule type" value="Transcribed_RNA"/>
</dbReference>
<sequence>MARLIASTEAAFLGFWQSLWKASAQTSLCSVVRTPTPGPGLLDISTTWSSWANSWCSSYGVTLASYALSAKNWLLWITSTCFGGSLLSR</sequence>
<proteinExistence type="predicted"/>
<feature type="chain" id="PRO_5025359060" evidence="1">
    <location>
        <begin position="25"/>
        <end position="89"/>
    </location>
</feature>
<protein>
    <submittedName>
        <fullName evidence="2">Putative secreted protein</fullName>
    </submittedName>
</protein>
<reference evidence="2" key="1">
    <citation type="submission" date="2019-12" db="EMBL/GenBank/DDBJ databases">
        <title>An insight into the sialome of adult female Ixodes ricinus ticks feeding for 6 days.</title>
        <authorList>
            <person name="Perner J."/>
            <person name="Ribeiro J.M.C."/>
        </authorList>
    </citation>
    <scope>NUCLEOTIDE SEQUENCE</scope>
    <source>
        <strain evidence="2">Semi-engorged</strain>
        <tissue evidence="2">Salivary glands</tissue>
    </source>
</reference>
<name>A0A6B0U6N9_IXORI</name>
<accession>A0A6B0U6N9</accession>
<evidence type="ECO:0000313" key="2">
    <source>
        <dbReference type="EMBL" id="MXU86021.1"/>
    </source>
</evidence>
<feature type="signal peptide" evidence="1">
    <location>
        <begin position="1"/>
        <end position="24"/>
    </location>
</feature>
<keyword evidence="1" id="KW-0732">Signal</keyword>
<dbReference type="AlphaFoldDB" id="A0A6B0U6N9"/>
<evidence type="ECO:0000256" key="1">
    <source>
        <dbReference type="SAM" id="SignalP"/>
    </source>
</evidence>
<organism evidence="2">
    <name type="scientific">Ixodes ricinus</name>
    <name type="common">Common tick</name>
    <name type="synonym">Acarus ricinus</name>
    <dbReference type="NCBI Taxonomy" id="34613"/>
    <lineage>
        <taxon>Eukaryota</taxon>
        <taxon>Metazoa</taxon>
        <taxon>Ecdysozoa</taxon>
        <taxon>Arthropoda</taxon>
        <taxon>Chelicerata</taxon>
        <taxon>Arachnida</taxon>
        <taxon>Acari</taxon>
        <taxon>Parasitiformes</taxon>
        <taxon>Ixodida</taxon>
        <taxon>Ixodoidea</taxon>
        <taxon>Ixodidae</taxon>
        <taxon>Ixodinae</taxon>
        <taxon>Ixodes</taxon>
    </lineage>
</organism>